<accession>A0AAP2GG09</accession>
<evidence type="ECO:0000256" key="2">
    <source>
        <dbReference type="ARBA" id="ARBA00022801"/>
    </source>
</evidence>
<dbReference type="InterPro" id="IPR054593">
    <property type="entry name" value="Beta-mannosidase-like_N2"/>
</dbReference>
<organism evidence="5 6">
    <name type="scientific">Dawidia soli</name>
    <dbReference type="NCBI Taxonomy" id="2782352"/>
    <lineage>
        <taxon>Bacteria</taxon>
        <taxon>Pseudomonadati</taxon>
        <taxon>Bacteroidota</taxon>
        <taxon>Cytophagia</taxon>
        <taxon>Cytophagales</taxon>
        <taxon>Chryseotaleaceae</taxon>
        <taxon>Dawidia</taxon>
    </lineage>
</organism>
<dbReference type="EMBL" id="JAHESC010000004">
    <property type="protein sequence ID" value="MBT1685626.1"/>
    <property type="molecule type" value="Genomic_DNA"/>
</dbReference>
<sequence length="1012" mass="113074">MIRPSYKKSLYLSGGVVVIFVVLLLGFHAREQATTLQTLRAQFLHPPDDARPGVYWYFMDGSLSKEGMTADLESMKQEGIGSVLFLEVNVGVPRGKVDFLSEEWKTLFAHAVHECERLGIEMTLGVGPGWTGSGGPWVTPAQSMQHLVSSSMEVDGSAKKPIILPVPLPKRPFFGEDVFTPELKKQWRDFYEDVAVLAFPAPAAYTLADVDEKALYYRAPYTSQAGVKQYLSSPATYPMLPAGVAIDTRQIIDLTGKMAADGTLSWTPPPGKWLVMRFGRRNNGSATRPAPLPGLGFECDKFDTTALHEHLQAFTGALLQKIGARSKSTRGGLTMLHMDSWEMGAQNWSDRFRAEFQKRRGYDPLLYYPVYAGKVVGSLEVSERFLWDLRQTSQELIVENHAKHLKHYSHRHGLGLSIEPYDMNPTADLELGAVADVPMCEFWSPGGYNAAFSCLQAASLAHVNGQAVVAAEAFTAVDGWRQHPASMKNQGDWAFAAGINKYYYHTFQHQPLAETLKPGMTMGPYGVQWNRNQTWWPLADAYHTYVARCQHMLRQGRTVADILYLTPENAPHVFRAPASALSGDAFMPDRKGYNFDACSPGQLYSAVVKDHQVIFPGGASYRVLVLPAWETMTPALLQKIKALVEAGATVVGTPPRRAPGLSGYPQCDATVRSLAVELWGATTIPATQTERRYGNGKIVWGGNVHAETDNLYPRYDVTARIVDAMGIPEDFNAGDAVRYTHRTSEAWDIYFVSNRTDKRVQTDAVFRTDSGVPSLWDPVTGKTYDLPEYTRKEHQTLVPVQFEPYQSYFIVFDKRSTTRVSKGKNFPTVTAVTTLSGPWHVSFDTVWGGPGAVQFDRLVDWTQRPEKGVKYYSGLAVYTKTFDLPVNTKWNKDPKLFLNLGEVHVMARVRLNGKEVGTVWTTPWKVDISDVVRNGRNTLAIDVVNLWPNRLIGDEQLPDDGIQHDQWPAWLVNKTNRTSGRYTFSTFRHYSKDDPLFTSGLLGPVTVEQNHF</sequence>
<dbReference type="Pfam" id="PF17132">
    <property type="entry name" value="Glyco_hydro_106"/>
    <property type="match status" value="1"/>
</dbReference>
<dbReference type="SUPFAM" id="SSF49785">
    <property type="entry name" value="Galactose-binding domain-like"/>
    <property type="match status" value="1"/>
</dbReference>
<dbReference type="Pfam" id="PF22666">
    <property type="entry name" value="Glyco_hydro_2_N2"/>
    <property type="match status" value="1"/>
</dbReference>
<keyword evidence="3" id="KW-0812">Transmembrane</keyword>
<dbReference type="Gene3D" id="2.60.120.260">
    <property type="entry name" value="Galactose-binding domain-like"/>
    <property type="match status" value="1"/>
</dbReference>
<evidence type="ECO:0000256" key="1">
    <source>
        <dbReference type="ARBA" id="ARBA00022729"/>
    </source>
</evidence>
<protein>
    <recommendedName>
        <fullName evidence="4">Beta-mannosidase-like galactose-binding domain-containing protein</fullName>
    </recommendedName>
</protein>
<keyword evidence="2" id="KW-0378">Hydrolase</keyword>
<dbReference type="GO" id="GO:0004553">
    <property type="term" value="F:hydrolase activity, hydrolyzing O-glycosyl compounds"/>
    <property type="evidence" value="ECO:0007669"/>
    <property type="project" value="UniProtKB-ARBA"/>
</dbReference>
<evidence type="ECO:0000256" key="3">
    <source>
        <dbReference type="SAM" id="Phobius"/>
    </source>
</evidence>
<dbReference type="NCBIfam" id="NF045579">
    <property type="entry name" value="rhamnoside_JR"/>
    <property type="match status" value="1"/>
</dbReference>
<keyword evidence="3" id="KW-0472">Membrane</keyword>
<dbReference type="AlphaFoldDB" id="A0AAP2GG09"/>
<comment type="caution">
    <text evidence="5">The sequence shown here is derived from an EMBL/GenBank/DDBJ whole genome shotgun (WGS) entry which is preliminary data.</text>
</comment>
<keyword evidence="1" id="KW-0732">Signal</keyword>
<name>A0AAP2GG09_9BACT</name>
<evidence type="ECO:0000313" key="5">
    <source>
        <dbReference type="EMBL" id="MBT1685626.1"/>
    </source>
</evidence>
<evidence type="ECO:0000313" key="6">
    <source>
        <dbReference type="Proteomes" id="UP001319180"/>
    </source>
</evidence>
<dbReference type="InterPro" id="IPR008979">
    <property type="entry name" value="Galactose-bd-like_sf"/>
</dbReference>
<dbReference type="PANTHER" id="PTHR43817">
    <property type="entry name" value="GLYCOSYL HYDROLASE"/>
    <property type="match status" value="1"/>
</dbReference>
<feature type="transmembrane region" description="Helical" evidence="3">
    <location>
        <begin position="9"/>
        <end position="29"/>
    </location>
</feature>
<feature type="domain" description="Beta-mannosidase-like galactose-binding" evidence="4">
    <location>
        <begin position="877"/>
        <end position="956"/>
    </location>
</feature>
<dbReference type="CDD" id="cd03143">
    <property type="entry name" value="A4_beta-galactosidase_middle_domain"/>
    <property type="match status" value="1"/>
</dbReference>
<keyword evidence="6" id="KW-1185">Reference proteome</keyword>
<proteinExistence type="predicted"/>
<dbReference type="PANTHER" id="PTHR43817:SF1">
    <property type="entry name" value="HYDROLASE, FAMILY 43, PUTATIVE (AFU_ORTHOLOGUE AFUA_3G01660)-RELATED"/>
    <property type="match status" value="1"/>
</dbReference>
<reference evidence="5 6" key="1">
    <citation type="submission" date="2021-05" db="EMBL/GenBank/DDBJ databases">
        <title>A Polyphasic approach of four new species of the genus Ohtaekwangia: Ohtaekwangia histidinii sp. nov., Ohtaekwangia cretensis sp. nov., Ohtaekwangia indiensis sp. nov., Ohtaekwangia reichenbachii sp. nov. from diverse environment.</title>
        <authorList>
            <person name="Octaviana S."/>
        </authorList>
    </citation>
    <scope>NUCLEOTIDE SEQUENCE [LARGE SCALE GENOMIC DNA]</scope>
    <source>
        <strain evidence="5 6">PWU37</strain>
    </source>
</reference>
<keyword evidence="3" id="KW-1133">Transmembrane helix</keyword>
<evidence type="ECO:0000259" key="4">
    <source>
        <dbReference type="Pfam" id="PF22666"/>
    </source>
</evidence>
<dbReference type="RefSeq" id="WP_254088878.1">
    <property type="nucleotide sequence ID" value="NZ_JAHESC010000004.1"/>
</dbReference>
<dbReference type="Proteomes" id="UP001319180">
    <property type="component" value="Unassembled WGS sequence"/>
</dbReference>
<gene>
    <name evidence="5" type="ORF">KK078_03615</name>
</gene>